<organism evidence="1 2">
    <name type="scientific">Gigaspora margarita</name>
    <dbReference type="NCBI Taxonomy" id="4874"/>
    <lineage>
        <taxon>Eukaryota</taxon>
        <taxon>Fungi</taxon>
        <taxon>Fungi incertae sedis</taxon>
        <taxon>Mucoromycota</taxon>
        <taxon>Glomeromycotina</taxon>
        <taxon>Glomeromycetes</taxon>
        <taxon>Diversisporales</taxon>
        <taxon>Gigasporaceae</taxon>
        <taxon>Gigaspora</taxon>
    </lineage>
</organism>
<evidence type="ECO:0000313" key="1">
    <source>
        <dbReference type="EMBL" id="CAG8503414.1"/>
    </source>
</evidence>
<sequence length="56" mass="6445">MEIAIRRTQSVISEEHEKETITCAGKLGAVILTLIFDELMNRGILEEKTQREKEKD</sequence>
<dbReference type="Proteomes" id="UP000789901">
    <property type="component" value="Unassembled WGS sequence"/>
</dbReference>
<keyword evidence="2" id="KW-1185">Reference proteome</keyword>
<protein>
    <submittedName>
        <fullName evidence="1">3742_t:CDS:1</fullName>
    </submittedName>
</protein>
<gene>
    <name evidence="1" type="ORF">GMARGA_LOCUS2314</name>
</gene>
<accession>A0ABM8W1V0</accession>
<dbReference type="EMBL" id="CAJVQB010000712">
    <property type="protein sequence ID" value="CAG8503414.1"/>
    <property type="molecule type" value="Genomic_DNA"/>
</dbReference>
<proteinExistence type="predicted"/>
<comment type="caution">
    <text evidence="1">The sequence shown here is derived from an EMBL/GenBank/DDBJ whole genome shotgun (WGS) entry which is preliminary data.</text>
</comment>
<evidence type="ECO:0000313" key="2">
    <source>
        <dbReference type="Proteomes" id="UP000789901"/>
    </source>
</evidence>
<reference evidence="1 2" key="1">
    <citation type="submission" date="2021-06" db="EMBL/GenBank/DDBJ databases">
        <authorList>
            <person name="Kallberg Y."/>
            <person name="Tangrot J."/>
            <person name="Rosling A."/>
        </authorList>
    </citation>
    <scope>NUCLEOTIDE SEQUENCE [LARGE SCALE GENOMIC DNA]</scope>
    <source>
        <strain evidence="1 2">120-4 pot B 10/14</strain>
    </source>
</reference>
<name>A0ABM8W1V0_GIGMA</name>